<proteinExistence type="predicted"/>
<feature type="transmembrane region" description="Helical" evidence="1">
    <location>
        <begin position="318"/>
        <end position="341"/>
    </location>
</feature>
<dbReference type="Pfam" id="PF06030">
    <property type="entry name" value="WxLIP_PGBD"/>
    <property type="match status" value="1"/>
</dbReference>
<keyword evidence="1" id="KW-0812">Transmembrane</keyword>
<organism evidence="4 5">
    <name type="scientific">Enterococcus mundtii</name>
    <dbReference type="NCBI Taxonomy" id="53346"/>
    <lineage>
        <taxon>Bacteria</taxon>
        <taxon>Bacillati</taxon>
        <taxon>Bacillota</taxon>
        <taxon>Bacilli</taxon>
        <taxon>Lactobacillales</taxon>
        <taxon>Enterococcaceae</taxon>
        <taxon>Enterococcus</taxon>
    </lineage>
</organism>
<dbReference type="RefSeq" id="WP_077151175.1">
    <property type="nucleotide sequence ID" value="NZ_CABMMO010000002.1"/>
</dbReference>
<dbReference type="InterPro" id="IPR021759">
    <property type="entry name" value="WxLIP_HBD"/>
</dbReference>
<dbReference type="Proteomes" id="UP000189299">
    <property type="component" value="Unassembled WGS sequence"/>
</dbReference>
<sequence length="359" mass="41173">MKQANTYRKNKIQRAGMVLFLLLVSLLAPMRVEAEEGTLNFYVTPEFSDNQKAGNDRYFQLTLPPDATEKLTLKLQNANAEAKKVKITPHTAYTNVMGVVEYGQDAEKADPTLKHSLDELIEQPEIIELGGNETKTVTLDLKMPKEAFEGFLAGGLRIEEIKENTTEETSDEEGVAIQNEFAYIIGVVVSNNQDAVQPDLDLLDVFADQLNYRNVISANLQNFTPTFVNRLEVEATVQKVGEEEILYQASQEQMQMAPNSNFNFPISLEGDRFRSGEYLLKMTARSGEEEWQWERKFTIDTDEARALNRSDVTIDTGINWWMILAILLLLFLVSYILFIFYKKKKMRKNNRNERWQDIE</sequence>
<gene>
    <name evidence="4" type="ORF">BTN92_02015</name>
</gene>
<keyword evidence="1" id="KW-0472">Membrane</keyword>
<dbReference type="EMBL" id="MSTR01000002">
    <property type="protein sequence ID" value="ONN44221.1"/>
    <property type="molecule type" value="Genomic_DNA"/>
</dbReference>
<evidence type="ECO:0000259" key="3">
    <source>
        <dbReference type="Pfam" id="PF11797"/>
    </source>
</evidence>
<evidence type="ECO:0000313" key="5">
    <source>
        <dbReference type="Proteomes" id="UP000189299"/>
    </source>
</evidence>
<accession>A0A1V2ULD9</accession>
<reference evidence="4 5" key="1">
    <citation type="submission" date="2016-12" db="EMBL/GenBank/DDBJ databases">
        <authorList>
            <person name="Song W.-J."/>
            <person name="Kurnit D.M."/>
        </authorList>
    </citation>
    <scope>NUCLEOTIDE SEQUENCE [LARGE SCALE GENOMIC DNA]</scope>
    <source>
        <strain evidence="4 5">CGB1038-1_S1</strain>
    </source>
</reference>
<keyword evidence="1" id="KW-1133">Transmembrane helix</keyword>
<feature type="domain" description="WxL Interacting Protein peptidoglycan binding" evidence="2">
    <location>
        <begin position="41"/>
        <end position="160"/>
    </location>
</feature>
<evidence type="ECO:0000313" key="4">
    <source>
        <dbReference type="EMBL" id="ONN44221.1"/>
    </source>
</evidence>
<dbReference type="InterPro" id="IPR010317">
    <property type="entry name" value="WxLIP_PGBD"/>
</dbReference>
<comment type="caution">
    <text evidence="4">The sequence shown here is derived from an EMBL/GenBank/DDBJ whole genome shotgun (WGS) entry which is preliminary data.</text>
</comment>
<protein>
    <submittedName>
        <fullName evidence="4">Cell surface protein</fullName>
    </submittedName>
</protein>
<name>A0A1V2ULD9_ENTMU</name>
<feature type="domain" description="WxL Interacting Protein host binding" evidence="3">
    <location>
        <begin position="173"/>
        <end position="309"/>
    </location>
</feature>
<evidence type="ECO:0000256" key="1">
    <source>
        <dbReference type="SAM" id="Phobius"/>
    </source>
</evidence>
<evidence type="ECO:0000259" key="2">
    <source>
        <dbReference type="Pfam" id="PF06030"/>
    </source>
</evidence>
<dbReference type="AlphaFoldDB" id="A0A1V2ULD9"/>
<dbReference type="Pfam" id="PF11797">
    <property type="entry name" value="WxLIP_HBD"/>
    <property type="match status" value="1"/>
</dbReference>
<dbReference type="OrthoDB" id="2148359at2"/>